<dbReference type="Gene3D" id="1.10.1200.10">
    <property type="entry name" value="ACP-like"/>
    <property type="match status" value="1"/>
</dbReference>
<feature type="region of interest" description="N-terminal hotdog fold" evidence="5">
    <location>
        <begin position="1313"/>
        <end position="1443"/>
    </location>
</feature>
<feature type="compositionally biased region" description="Basic and acidic residues" evidence="6">
    <location>
        <begin position="1285"/>
        <end position="1297"/>
    </location>
</feature>
<dbReference type="SMART" id="SM00827">
    <property type="entry name" value="PKS_AT"/>
    <property type="match status" value="1"/>
</dbReference>
<dbReference type="SUPFAM" id="SSF52151">
    <property type="entry name" value="FabD/lysophospholipase-like"/>
    <property type="match status" value="1"/>
</dbReference>
<evidence type="ECO:0000256" key="1">
    <source>
        <dbReference type="ARBA" id="ARBA00022450"/>
    </source>
</evidence>
<dbReference type="InterPro" id="IPR049552">
    <property type="entry name" value="PKS_DH_N"/>
</dbReference>
<dbReference type="InterPro" id="IPR016036">
    <property type="entry name" value="Malonyl_transacylase_ACP-bd"/>
</dbReference>
<dbReference type="PROSITE" id="PS52004">
    <property type="entry name" value="KS3_2"/>
    <property type="match status" value="1"/>
</dbReference>
<feature type="active site" description="Proton donor; for dehydratase activity" evidence="5">
    <location>
        <position position="1524"/>
    </location>
</feature>
<dbReference type="InterPro" id="IPR049551">
    <property type="entry name" value="PKS_DH_C"/>
</dbReference>
<dbReference type="Gene3D" id="3.30.70.250">
    <property type="entry name" value="Malonyl-CoA ACP transacylase, ACP-binding"/>
    <property type="match status" value="1"/>
</dbReference>
<dbReference type="PANTHER" id="PTHR43775:SF37">
    <property type="entry name" value="SI:DKEY-61P9.11"/>
    <property type="match status" value="1"/>
</dbReference>
<keyword evidence="1" id="KW-0596">Phosphopantetheine</keyword>
<evidence type="ECO:0000256" key="5">
    <source>
        <dbReference type="PROSITE-ProRule" id="PRU01363"/>
    </source>
</evidence>
<sequence>MKSHVTNFLFFGDQTVEKLPAIRQLVRLAPSSRLVQRFLRQACDAVQVEVGQLPTHADQRSNIGNFDSILRLAEDNDQRGAPSEIVATVLMNIARIGELILYAEDDPSILSRKGNRSCILGFCTGELPAAIAAVAQDTTELVDLGVEATRIIFRMARELNHRSLMVDRTNGPWARTLLNISADRVGAILKEFHESQAIPRARQVCIGFVSEGWLTLFGPPTTLERLFDWSVELEDAPHIDTDARGGVHMETLPEVDVGRILGSSSWLERSLDPATTIISPYTCQPRQHRKLRALLEEIILDVGQRTLYLAAAMNAALELTKTEKLRVVMPGYTSHDVYLKKLLQKRGVEYTVASHSDRPALTTGREGSGLVAVVGMSGRFPGSGNINEFWEGLLQGKRYVQEVRRCSRHIATIHLCGDPRLTRHWQIPPSRFNLDEWYDTTGKEKNSTMARTGAFLDQPGLFDNRLFNMSPREAMQTDVQHRLLLTTSYEALEMAGYYPDGTPSTNRERIASFFGQTSDDWREVVVHQGVDIYFATGSCRAFGPGRLHHHFKWGGPSYSVDSACASSVAAVGLACSALLGRECDMALAGGGSLLLSPSPFSGLSRGGFLSTHGGCQTFQDDADGYVRGEGIGVVVLKRLEDALEDQDNILGIVRGSGRNYSSDASSMMHPSAASQQKLYRSVLEQSGVEANSISYVEMHGTGTQAGDFMEMSSVLSIFAEKRASDNPLIVGALKASIGHGEAAAGVCGLIKTLMMLQSRQVPPQPSLPGPINHRFPDLASKNVYIASRDMSLKASPSAKGTIRVFLNSFDASGGNSCLLLEEAPPRVEKPADPRSHHVVTLSGRSQKSLLGAMERYLAHLRENPGIQLADLAFSTSARRIHGLLRYAITASSVEQVIHCLEADLAEKKTPRQPPVTSTVIFVFTGQGSHYPSMGSHLWETSATFRAKLHDFQAVATAQGLPYFLDLISRSTTAEPRSDPDTVQIQLAILSLELALAALWRSWGIEPSLVLGHSLGEYAALCVAGVLTVGDALYLVGTRARIMAGTLTVDEYGMLAVNMGCDDVRSLLATGQHTSCAVACINASKMTVVSGPQSKLEKLQMQLKSDGIRCTPLSVPYGFHSPQLDPILAQFEEACHGVVFSTPQVPIVSTLLATVIRKEGTFSAEYLARQAREPVDFVGALAVVDEQKYAFKVFLEIGPDPICLGLVKATLGIKEAKLSLLASMHRDKDNWSSISCSLRDLYMAGASVDWPAFHRDFKSSVSLIDLPTYSFDEKVFWSSFPGREPQPAKDLEARRRSDSGIAPSVQGFGTTTLQRVLKETVLADGCSVTFESDLADSHLRAAVQGHSVADVQICSSSLLLDMALSAAQYAYRKHMAGRAMPSELVVRNCYFHRALVLGEKDQRLQVTATLSSSETLVEIEYHCLTADENFELGACQVILEPAARPPQAAFLVRSRIAALKASAGHQLGRLAVYRLFDSVVRYSEEYKGLEKVYLAEEMQDAVGQISMADVPAAGGHYLHHPFLLDSVVHLAGFLVNNGMRYSSDWACLSTGFDEWHQFKALDPSVVYTSYTFMEDSASTNNVVAGDVYVFDGDELVSVLTGLQFQKMKRTALHHLLSPSSAPSTGRSIASRAAPVASGATPAASNSALPTRTVADYEAPTPPTTVDDSEAEGAKVDLVNALFSIVAREVGVEMSDLHGDVNLANLGIDSLMAITIISVMQQETGVELAGTFFLDNSTTTEVIAALRGA</sequence>
<dbReference type="SUPFAM" id="SSF53901">
    <property type="entry name" value="Thiolase-like"/>
    <property type="match status" value="1"/>
</dbReference>
<accession>A0A151GVQ0</accession>
<dbReference type="InterPro" id="IPR020806">
    <property type="entry name" value="PKS_PP-bd"/>
</dbReference>
<dbReference type="InterPro" id="IPR014030">
    <property type="entry name" value="Ketoacyl_synth_N"/>
</dbReference>
<dbReference type="PROSITE" id="PS00606">
    <property type="entry name" value="KS3_1"/>
    <property type="match status" value="1"/>
</dbReference>
<reference evidence="10 11" key="1">
    <citation type="journal article" date="2016" name="Sci. Rep.">
        <title>Insights into Adaptations to a Near-Obligate Nematode Endoparasitic Lifestyle from the Finished Genome of Drechmeria coniospora.</title>
        <authorList>
            <person name="Zhang L."/>
            <person name="Zhou Z."/>
            <person name="Guo Q."/>
            <person name="Fokkens L."/>
            <person name="Miskei M."/>
            <person name="Pocsi I."/>
            <person name="Zhang W."/>
            <person name="Chen M."/>
            <person name="Wang L."/>
            <person name="Sun Y."/>
            <person name="Donzelli B.G."/>
            <person name="Gibson D.M."/>
            <person name="Nelson D.R."/>
            <person name="Luo J.G."/>
            <person name="Rep M."/>
            <person name="Liu H."/>
            <person name="Yang S."/>
            <person name="Wang J."/>
            <person name="Krasnoff S.B."/>
            <person name="Xu Y."/>
            <person name="Molnar I."/>
            <person name="Lin M."/>
        </authorList>
    </citation>
    <scope>NUCLEOTIDE SEQUENCE [LARGE SCALE GENOMIC DNA]</scope>
    <source>
        <strain evidence="10 11">ARSEF 6962</strain>
    </source>
</reference>
<evidence type="ECO:0000313" key="11">
    <source>
        <dbReference type="Proteomes" id="UP000076580"/>
    </source>
</evidence>
<evidence type="ECO:0000256" key="6">
    <source>
        <dbReference type="SAM" id="MobiDB-lite"/>
    </source>
</evidence>
<dbReference type="InterPro" id="IPR020841">
    <property type="entry name" value="PKS_Beta-ketoAc_synthase_dom"/>
</dbReference>
<dbReference type="InterPro" id="IPR009081">
    <property type="entry name" value="PP-bd_ACP"/>
</dbReference>
<dbReference type="NCBIfam" id="TIGR04532">
    <property type="entry name" value="PT_fungal_PKS"/>
    <property type="match status" value="1"/>
</dbReference>
<dbReference type="GO" id="GO:0006633">
    <property type="term" value="P:fatty acid biosynthetic process"/>
    <property type="evidence" value="ECO:0007669"/>
    <property type="project" value="InterPro"/>
</dbReference>
<dbReference type="Pfam" id="PF21089">
    <property type="entry name" value="PKS_DH_N"/>
    <property type="match status" value="1"/>
</dbReference>
<dbReference type="SUPFAM" id="SSF55048">
    <property type="entry name" value="Probable ACP-binding domain of malonyl-CoA ACP transacylase"/>
    <property type="match status" value="1"/>
</dbReference>
<proteinExistence type="predicted"/>
<dbReference type="SUPFAM" id="SSF47336">
    <property type="entry name" value="ACP-like"/>
    <property type="match status" value="1"/>
</dbReference>
<dbReference type="InterPro" id="IPR050091">
    <property type="entry name" value="PKS_NRPS_Biosynth_Enz"/>
</dbReference>
<feature type="region of interest" description="Disordered" evidence="6">
    <location>
        <begin position="1282"/>
        <end position="1301"/>
    </location>
</feature>
<dbReference type="GO" id="GO:0004315">
    <property type="term" value="F:3-oxoacyl-[acyl-carrier-protein] synthase activity"/>
    <property type="evidence" value="ECO:0007669"/>
    <property type="project" value="InterPro"/>
</dbReference>
<dbReference type="InterPro" id="IPR016035">
    <property type="entry name" value="Acyl_Trfase/lysoPLipase"/>
</dbReference>
<keyword evidence="2" id="KW-0597">Phosphoprotein</keyword>
<dbReference type="Pfam" id="PF00698">
    <property type="entry name" value="Acyl_transf_1"/>
    <property type="match status" value="1"/>
</dbReference>
<dbReference type="InterPro" id="IPR042104">
    <property type="entry name" value="PKS_dehydratase_sf"/>
</dbReference>
<dbReference type="GO" id="GO:0031177">
    <property type="term" value="F:phosphopantetheine binding"/>
    <property type="evidence" value="ECO:0007669"/>
    <property type="project" value="InterPro"/>
</dbReference>
<dbReference type="Pfam" id="PF00550">
    <property type="entry name" value="PP-binding"/>
    <property type="match status" value="1"/>
</dbReference>
<dbReference type="Pfam" id="PF00109">
    <property type="entry name" value="ketoacyl-synt"/>
    <property type="match status" value="1"/>
</dbReference>
<feature type="region of interest" description="C-terminal hotdog fold" evidence="5">
    <location>
        <begin position="1463"/>
        <end position="1612"/>
    </location>
</feature>
<feature type="domain" description="Carrier" evidence="7">
    <location>
        <begin position="1671"/>
        <end position="1747"/>
    </location>
</feature>
<dbReference type="InterPro" id="IPR016039">
    <property type="entry name" value="Thiolase-like"/>
</dbReference>
<dbReference type="InterPro" id="IPR036736">
    <property type="entry name" value="ACP-like_sf"/>
</dbReference>
<dbReference type="Pfam" id="PF16073">
    <property type="entry name" value="SAT"/>
    <property type="match status" value="1"/>
</dbReference>
<dbReference type="GeneID" id="63714886"/>
<dbReference type="EMBL" id="LAYC01000001">
    <property type="protein sequence ID" value="KYK61102.1"/>
    <property type="molecule type" value="Genomic_DNA"/>
</dbReference>
<dbReference type="InterPro" id="IPR030918">
    <property type="entry name" value="PT_fungal_PKS"/>
</dbReference>
<dbReference type="Proteomes" id="UP000076580">
    <property type="component" value="Chromosome 01"/>
</dbReference>
<dbReference type="InterPro" id="IPR014031">
    <property type="entry name" value="Ketoacyl_synth_C"/>
</dbReference>
<dbReference type="PROSITE" id="PS50075">
    <property type="entry name" value="CARRIER"/>
    <property type="match status" value="1"/>
</dbReference>
<keyword evidence="11" id="KW-1185">Reference proteome</keyword>
<evidence type="ECO:0000259" key="7">
    <source>
        <dbReference type="PROSITE" id="PS50075"/>
    </source>
</evidence>
<feature type="domain" description="PKS/mFAS DH" evidence="9">
    <location>
        <begin position="1313"/>
        <end position="1612"/>
    </location>
</feature>
<dbReference type="InterPro" id="IPR018201">
    <property type="entry name" value="Ketoacyl_synth_AS"/>
</dbReference>
<dbReference type="Gene3D" id="3.10.129.110">
    <property type="entry name" value="Polyketide synthase dehydratase"/>
    <property type="match status" value="1"/>
</dbReference>
<comment type="caution">
    <text evidence="10">The sequence shown here is derived from an EMBL/GenBank/DDBJ whole genome shotgun (WGS) entry which is preliminary data.</text>
</comment>
<evidence type="ECO:0000259" key="8">
    <source>
        <dbReference type="PROSITE" id="PS52004"/>
    </source>
</evidence>
<evidence type="ECO:0000256" key="3">
    <source>
        <dbReference type="ARBA" id="ARBA00022679"/>
    </source>
</evidence>
<dbReference type="InterPro" id="IPR014043">
    <property type="entry name" value="Acyl_transferase_dom"/>
</dbReference>
<evidence type="ECO:0000313" key="10">
    <source>
        <dbReference type="EMBL" id="KYK61102.1"/>
    </source>
</evidence>
<dbReference type="InParanoid" id="A0A151GVQ0"/>
<evidence type="ECO:0000256" key="2">
    <source>
        <dbReference type="ARBA" id="ARBA00022553"/>
    </source>
</evidence>
<dbReference type="Pfam" id="PF22621">
    <property type="entry name" value="CurL-like_PKS_C"/>
    <property type="match status" value="1"/>
</dbReference>
<dbReference type="InterPro" id="IPR032088">
    <property type="entry name" value="SAT"/>
</dbReference>
<dbReference type="Gene3D" id="3.40.47.10">
    <property type="match status" value="1"/>
</dbReference>
<feature type="region of interest" description="Disordered" evidence="6">
    <location>
        <begin position="1616"/>
        <end position="1669"/>
    </location>
</feature>
<evidence type="ECO:0000256" key="4">
    <source>
        <dbReference type="ARBA" id="ARBA00023268"/>
    </source>
</evidence>
<dbReference type="Pfam" id="PF02801">
    <property type="entry name" value="Ketoacyl-synt_C"/>
    <property type="match status" value="1"/>
</dbReference>
<dbReference type="CDD" id="cd00833">
    <property type="entry name" value="PKS"/>
    <property type="match status" value="1"/>
</dbReference>
<feature type="compositionally biased region" description="Low complexity" evidence="6">
    <location>
        <begin position="1631"/>
        <end position="1643"/>
    </location>
</feature>
<dbReference type="GO" id="GO:0004312">
    <property type="term" value="F:fatty acid synthase activity"/>
    <property type="evidence" value="ECO:0007669"/>
    <property type="project" value="TreeGrafter"/>
</dbReference>
<dbReference type="GO" id="GO:0044550">
    <property type="term" value="P:secondary metabolite biosynthetic process"/>
    <property type="evidence" value="ECO:0007669"/>
    <property type="project" value="TreeGrafter"/>
</dbReference>
<dbReference type="Gene3D" id="3.40.366.10">
    <property type="entry name" value="Malonyl-Coenzyme A Acyl Carrier Protein, domain 2"/>
    <property type="match status" value="2"/>
</dbReference>
<dbReference type="SMART" id="SM00823">
    <property type="entry name" value="PKS_PP"/>
    <property type="match status" value="1"/>
</dbReference>
<dbReference type="PROSITE" id="PS52019">
    <property type="entry name" value="PKS_MFAS_DH"/>
    <property type="match status" value="1"/>
</dbReference>
<dbReference type="PANTHER" id="PTHR43775">
    <property type="entry name" value="FATTY ACID SYNTHASE"/>
    <property type="match status" value="1"/>
</dbReference>
<dbReference type="RefSeq" id="XP_040660454.1">
    <property type="nucleotide sequence ID" value="XM_040799571.1"/>
</dbReference>
<organism evidence="10 11">
    <name type="scientific">Drechmeria coniospora</name>
    <name type="common">Nematophagous fungus</name>
    <name type="synonym">Meria coniospora</name>
    <dbReference type="NCBI Taxonomy" id="98403"/>
    <lineage>
        <taxon>Eukaryota</taxon>
        <taxon>Fungi</taxon>
        <taxon>Dikarya</taxon>
        <taxon>Ascomycota</taxon>
        <taxon>Pezizomycotina</taxon>
        <taxon>Sordariomycetes</taxon>
        <taxon>Hypocreomycetidae</taxon>
        <taxon>Hypocreales</taxon>
        <taxon>Ophiocordycipitaceae</taxon>
        <taxon>Drechmeria</taxon>
    </lineage>
</organism>
<protein>
    <submittedName>
        <fullName evidence="10">Polyketide synthase</fullName>
    </submittedName>
</protein>
<evidence type="ECO:0000259" key="9">
    <source>
        <dbReference type="PROSITE" id="PS52019"/>
    </source>
</evidence>
<dbReference type="InterPro" id="IPR001227">
    <property type="entry name" value="Ac_transferase_dom_sf"/>
</dbReference>
<dbReference type="STRING" id="98403.A0A151GVQ0"/>
<dbReference type="Pfam" id="PF14765">
    <property type="entry name" value="PS-DH"/>
    <property type="match status" value="1"/>
</dbReference>
<keyword evidence="4" id="KW-0511">Multifunctional enzyme</keyword>
<name>A0A151GVQ0_DRECN</name>
<feature type="active site" description="Proton acceptor; for dehydratase activity" evidence="5">
    <location>
        <position position="1345"/>
    </location>
</feature>
<dbReference type="SMART" id="SM00825">
    <property type="entry name" value="PKS_KS"/>
    <property type="match status" value="1"/>
</dbReference>
<feature type="domain" description="Ketosynthase family 3 (KS3)" evidence="8">
    <location>
        <begin position="368"/>
        <end position="822"/>
    </location>
</feature>
<keyword evidence="3" id="KW-0808">Transferase</keyword>
<dbReference type="Gene3D" id="3.30.70.3290">
    <property type="match status" value="1"/>
</dbReference>
<gene>
    <name evidence="10" type="ORF">DCS_02243</name>
</gene>
<dbReference type="InterPro" id="IPR049900">
    <property type="entry name" value="PKS_mFAS_DH"/>
</dbReference>